<proteinExistence type="predicted"/>
<reference evidence="1" key="1">
    <citation type="submission" date="2022-11" db="EMBL/GenBank/DDBJ databases">
        <title>Genome Sequence of Nemania bipapillata.</title>
        <authorList>
            <person name="Buettner E."/>
        </authorList>
    </citation>
    <scope>NUCLEOTIDE SEQUENCE</scope>
    <source>
        <strain evidence="1">CP14</strain>
    </source>
</reference>
<keyword evidence="2" id="KW-1185">Reference proteome</keyword>
<dbReference type="Proteomes" id="UP001153334">
    <property type="component" value="Unassembled WGS sequence"/>
</dbReference>
<dbReference type="EMBL" id="JAPESX010000687">
    <property type="protein sequence ID" value="KAJ8120129.1"/>
    <property type="molecule type" value="Genomic_DNA"/>
</dbReference>
<gene>
    <name evidence="1" type="ORF">ONZ43_g3085</name>
</gene>
<comment type="caution">
    <text evidence="1">The sequence shown here is derived from an EMBL/GenBank/DDBJ whole genome shotgun (WGS) entry which is preliminary data.</text>
</comment>
<organism evidence="1 2">
    <name type="scientific">Nemania bipapillata</name>
    <dbReference type="NCBI Taxonomy" id="110536"/>
    <lineage>
        <taxon>Eukaryota</taxon>
        <taxon>Fungi</taxon>
        <taxon>Dikarya</taxon>
        <taxon>Ascomycota</taxon>
        <taxon>Pezizomycotina</taxon>
        <taxon>Sordariomycetes</taxon>
        <taxon>Xylariomycetidae</taxon>
        <taxon>Xylariales</taxon>
        <taxon>Xylariaceae</taxon>
        <taxon>Nemania</taxon>
    </lineage>
</organism>
<accession>A0ACC2IYD8</accession>
<evidence type="ECO:0000313" key="1">
    <source>
        <dbReference type="EMBL" id="KAJ8120129.1"/>
    </source>
</evidence>
<name>A0ACC2IYD8_9PEZI</name>
<sequence>MTPVAPELFFSQDRRQLKKEQQGEGYIAVFSGASGQNGDDEAAPDGKESSTDIFAPAALAKATNAFLRDTVLRLEPLPTHILIERQRWRSGGSSAIQEWTVRVNTLEAMLHASLRTLHDVGVWKGAVMSIHPQRVGQLFLDPPNLGTEDVVPIKELEELEEGDEAEEGVDASNGRPQRKRVGGKKTSAETKKMKIDLLSGWLSQGNLVVRPGTVEAGHMLAAYRNATNGVRRSRSKRAAEENAEATPLTLDRKLDDLTDSLMQENGVEQLLE</sequence>
<protein>
    <submittedName>
        <fullName evidence="1">Uncharacterized protein</fullName>
    </submittedName>
</protein>
<evidence type="ECO:0000313" key="2">
    <source>
        <dbReference type="Proteomes" id="UP001153334"/>
    </source>
</evidence>